<feature type="transmembrane region" description="Helical" evidence="1">
    <location>
        <begin position="20"/>
        <end position="42"/>
    </location>
</feature>
<evidence type="ECO:0000313" key="3">
    <source>
        <dbReference type="Proteomes" id="UP000186817"/>
    </source>
</evidence>
<protein>
    <submittedName>
        <fullName evidence="2">Uncharacterized protein</fullName>
    </submittedName>
</protein>
<keyword evidence="1" id="KW-0472">Membrane</keyword>
<organism evidence="2 3">
    <name type="scientific">Symbiodinium microadriaticum</name>
    <name type="common">Dinoflagellate</name>
    <name type="synonym">Zooxanthella microadriatica</name>
    <dbReference type="NCBI Taxonomy" id="2951"/>
    <lineage>
        <taxon>Eukaryota</taxon>
        <taxon>Sar</taxon>
        <taxon>Alveolata</taxon>
        <taxon>Dinophyceae</taxon>
        <taxon>Suessiales</taxon>
        <taxon>Symbiodiniaceae</taxon>
        <taxon>Symbiodinium</taxon>
    </lineage>
</organism>
<evidence type="ECO:0000256" key="1">
    <source>
        <dbReference type="SAM" id="Phobius"/>
    </source>
</evidence>
<sequence length="197" mass="21924">MSCSSIEFDLCMITNNRNATIIIISTIIIIIITLVIIIRIIIRIIIIIISDIVVTITIASINSNSSHLHGPAVRHAHDKDCCFFLHECVIPKNRVQFVDLCLKQVVNYFARNAELTSKVAPGLVLLEAYARGSEYPNSKVRRLESREQQQLRNIGVSGYAPGQTAGQDGIMLNLGITPGYMYLLPIVSIVVPFWGYL</sequence>
<dbReference type="Proteomes" id="UP000186817">
    <property type="component" value="Unassembled WGS sequence"/>
</dbReference>
<dbReference type="AlphaFoldDB" id="A0A1Q9CNH5"/>
<keyword evidence="3" id="KW-1185">Reference proteome</keyword>
<dbReference type="EMBL" id="LSRX01001039">
    <property type="protein sequence ID" value="OLP84478.1"/>
    <property type="molecule type" value="Genomic_DNA"/>
</dbReference>
<gene>
    <name evidence="2" type="ORF">AK812_SmicGene34640</name>
</gene>
<reference evidence="2 3" key="1">
    <citation type="submission" date="2016-02" db="EMBL/GenBank/DDBJ databases">
        <title>Genome analysis of coral dinoflagellate symbionts highlights evolutionary adaptations to a symbiotic lifestyle.</title>
        <authorList>
            <person name="Aranda M."/>
            <person name="Li Y."/>
            <person name="Liew Y.J."/>
            <person name="Baumgarten S."/>
            <person name="Simakov O."/>
            <person name="Wilson M."/>
            <person name="Piel J."/>
            <person name="Ashoor H."/>
            <person name="Bougouffa S."/>
            <person name="Bajic V.B."/>
            <person name="Ryu T."/>
            <person name="Ravasi T."/>
            <person name="Bayer T."/>
            <person name="Micklem G."/>
            <person name="Kim H."/>
            <person name="Bhak J."/>
            <person name="Lajeunesse T.C."/>
            <person name="Voolstra C.R."/>
        </authorList>
    </citation>
    <scope>NUCLEOTIDE SEQUENCE [LARGE SCALE GENOMIC DNA]</scope>
    <source>
        <strain evidence="2 3">CCMP2467</strain>
    </source>
</reference>
<feature type="transmembrane region" description="Helical" evidence="1">
    <location>
        <begin position="179"/>
        <end position="196"/>
    </location>
</feature>
<keyword evidence="1" id="KW-1133">Transmembrane helix</keyword>
<name>A0A1Q9CNH5_SYMMI</name>
<proteinExistence type="predicted"/>
<evidence type="ECO:0000313" key="2">
    <source>
        <dbReference type="EMBL" id="OLP84478.1"/>
    </source>
</evidence>
<keyword evidence="1" id="KW-0812">Transmembrane</keyword>
<accession>A0A1Q9CNH5</accession>
<comment type="caution">
    <text evidence="2">The sequence shown here is derived from an EMBL/GenBank/DDBJ whole genome shotgun (WGS) entry which is preliminary data.</text>
</comment>